<proteinExistence type="inferred from homology"/>
<name>A0AAW1BG14_CROAD</name>
<dbReference type="GO" id="GO:2001224">
    <property type="term" value="P:positive regulation of neuron migration"/>
    <property type="evidence" value="ECO:0007669"/>
    <property type="project" value="TreeGrafter"/>
</dbReference>
<dbReference type="InterPro" id="IPR024849">
    <property type="entry name" value="Shootin-1"/>
</dbReference>
<feature type="region of interest" description="Disordered" evidence="15">
    <location>
        <begin position="392"/>
        <end position="454"/>
    </location>
</feature>
<dbReference type="PANTHER" id="PTHR46606">
    <property type="entry name" value="SHOOTIN-1"/>
    <property type="match status" value="1"/>
</dbReference>
<dbReference type="GO" id="GO:0030175">
    <property type="term" value="C:filopodium"/>
    <property type="evidence" value="ECO:0007669"/>
    <property type="project" value="UniProtKB-SubCell"/>
</dbReference>
<evidence type="ECO:0000256" key="9">
    <source>
        <dbReference type="ARBA" id="ARBA00022473"/>
    </source>
</evidence>
<dbReference type="GO" id="GO:0030027">
    <property type="term" value="C:lamellipodium"/>
    <property type="evidence" value="ECO:0007669"/>
    <property type="project" value="UniProtKB-SubCell"/>
</dbReference>
<evidence type="ECO:0000256" key="10">
    <source>
        <dbReference type="ARBA" id="ARBA00022490"/>
    </source>
</evidence>
<dbReference type="GO" id="GO:0043204">
    <property type="term" value="C:perikaryon"/>
    <property type="evidence" value="ECO:0007669"/>
    <property type="project" value="UniProtKB-SubCell"/>
</dbReference>
<feature type="coiled-coil region" evidence="14">
    <location>
        <begin position="62"/>
        <end position="152"/>
    </location>
</feature>
<feature type="region of interest" description="Disordered" evidence="15">
    <location>
        <begin position="637"/>
        <end position="672"/>
    </location>
</feature>
<evidence type="ECO:0000256" key="6">
    <source>
        <dbReference type="ARBA" id="ARBA00004624"/>
    </source>
</evidence>
<keyword evidence="12" id="KW-0206">Cytoskeleton</keyword>
<evidence type="ECO:0000313" key="16">
    <source>
        <dbReference type="EMBL" id="KAK9400837.1"/>
    </source>
</evidence>
<evidence type="ECO:0000256" key="14">
    <source>
        <dbReference type="SAM" id="Coils"/>
    </source>
</evidence>
<evidence type="ECO:0000313" key="17">
    <source>
        <dbReference type="Proteomes" id="UP001474421"/>
    </source>
</evidence>
<dbReference type="GO" id="GO:0005737">
    <property type="term" value="C:cytoplasm"/>
    <property type="evidence" value="ECO:0007669"/>
    <property type="project" value="TreeGrafter"/>
</dbReference>
<sequence>MLLVAGACRAIKARAGAEGKKNTLPPAQELSLPHMLQQKPGHVQRPAGQRGEMSGSEEERQLELISSLKEQAIGEYEDLRKENKKTKDECDKFRQERDEAVKQLEELHKVSHMVIEEVSCIQNHLEIEKTCRESAEALATKLNKENKTLKRISMLYMAKLGTDIITEEINIDDGESCTDTEGSPGACDSMGCQQIIKDLRDQIILLQEEKKTAVIELENVKSTFVEGIAEINKLKEQNAVLASEVQKHHKVLEKCNRMSILAVEEYEELQINFELEKNLRKRAESFAQEMFIEQNKLKRQSQFLQQSSTPDEQLSKALDENAKLTQMLEEERLQHQQKIKELEEQLSNEVLHKEIKSVKQQLKLLEEEKKELEEKCQSAEEQIKNLKHSVGELEKRVHRSENPVPPPPPPLPPPLPPPPNPLKSLMSMIRKKSHPNSNLTKKEKASCHQQSGEVTDLKRQAVEEMMDRIKKGVHLRPVNQTNRFRGKPEMAKPGESAVKELKGILETLNTSASSRSLKSLDTYGNETELERILRLRKVTTDQDSSNPTGTLATSESKSMPVLGSIGTESELTKKYLAANFSCKSSMLDEQSHKMVKSTSSAIVTQSSRNAGLKNKVVDAEKQAEFMVLFNPEKIKEQMPKVMDEGNMTENKGQQLRKDASTEKTKESDSSLC</sequence>
<evidence type="ECO:0000256" key="15">
    <source>
        <dbReference type="SAM" id="MobiDB-lite"/>
    </source>
</evidence>
<keyword evidence="17" id="KW-1185">Reference proteome</keyword>
<dbReference type="GO" id="GO:0048812">
    <property type="term" value="P:neuron projection morphogenesis"/>
    <property type="evidence" value="ECO:0007669"/>
    <property type="project" value="TreeGrafter"/>
</dbReference>
<evidence type="ECO:0000256" key="3">
    <source>
        <dbReference type="ARBA" id="ARBA00004486"/>
    </source>
</evidence>
<keyword evidence="10" id="KW-0963">Cytoplasm</keyword>
<dbReference type="Proteomes" id="UP001474421">
    <property type="component" value="Unassembled WGS sequence"/>
</dbReference>
<evidence type="ECO:0000256" key="2">
    <source>
        <dbReference type="ARBA" id="ARBA00004484"/>
    </source>
</evidence>
<evidence type="ECO:0000256" key="4">
    <source>
        <dbReference type="ARBA" id="ARBA00004489"/>
    </source>
</evidence>
<evidence type="ECO:0000256" key="12">
    <source>
        <dbReference type="ARBA" id="ARBA00023212"/>
    </source>
</evidence>
<evidence type="ECO:0000256" key="11">
    <source>
        <dbReference type="ARBA" id="ARBA00023054"/>
    </source>
</evidence>
<evidence type="ECO:0000256" key="7">
    <source>
        <dbReference type="ARBA" id="ARBA00010041"/>
    </source>
</evidence>
<evidence type="ECO:0000256" key="1">
    <source>
        <dbReference type="ARBA" id="ARBA00004245"/>
    </source>
</evidence>
<keyword evidence="9" id="KW-0217">Developmental protein</keyword>
<evidence type="ECO:0000256" key="5">
    <source>
        <dbReference type="ARBA" id="ARBA00004510"/>
    </source>
</evidence>
<accession>A0AAW1BG14</accession>
<comment type="caution">
    <text evidence="16">The sequence shown here is derived from an EMBL/GenBank/DDBJ whole genome shotgun (WGS) entry which is preliminary data.</text>
</comment>
<dbReference type="PANTHER" id="PTHR46606:SF3">
    <property type="entry name" value="SHOOTIN-1"/>
    <property type="match status" value="1"/>
</dbReference>
<dbReference type="EMBL" id="JAOTOJ010000005">
    <property type="protein sequence ID" value="KAK9400837.1"/>
    <property type="molecule type" value="Genomic_DNA"/>
</dbReference>
<dbReference type="AlphaFoldDB" id="A0AAW1BG14"/>
<feature type="compositionally biased region" description="Basic and acidic residues" evidence="15">
    <location>
        <begin position="655"/>
        <end position="672"/>
    </location>
</feature>
<protein>
    <recommendedName>
        <fullName evidence="8">Shootin-1</fullName>
    </recommendedName>
</protein>
<dbReference type="GO" id="GO:0044295">
    <property type="term" value="C:axonal growth cone"/>
    <property type="evidence" value="ECO:0007669"/>
    <property type="project" value="TreeGrafter"/>
</dbReference>
<keyword evidence="11 14" id="KW-0175">Coiled coil</keyword>
<dbReference type="GO" id="GO:0005856">
    <property type="term" value="C:cytoskeleton"/>
    <property type="evidence" value="ECO:0007669"/>
    <property type="project" value="UniProtKB-SubCell"/>
</dbReference>
<reference evidence="16 17" key="1">
    <citation type="journal article" date="2024" name="Proc. Natl. Acad. Sci. U.S.A.">
        <title>The genetic regulatory architecture and epigenomic basis for age-related changes in rattlesnake venom.</title>
        <authorList>
            <person name="Hogan M.P."/>
            <person name="Holding M.L."/>
            <person name="Nystrom G.S."/>
            <person name="Colston T.J."/>
            <person name="Bartlett D.A."/>
            <person name="Mason A.J."/>
            <person name="Ellsworth S.A."/>
            <person name="Rautsaw R.M."/>
            <person name="Lawrence K.C."/>
            <person name="Strickland J.L."/>
            <person name="He B."/>
            <person name="Fraser P."/>
            <person name="Margres M.J."/>
            <person name="Gilbert D.M."/>
            <person name="Gibbs H.L."/>
            <person name="Parkinson C.L."/>
            <person name="Rokyta D.R."/>
        </authorList>
    </citation>
    <scope>NUCLEOTIDE SEQUENCE [LARGE SCALE GENOMIC DNA]</scope>
    <source>
        <strain evidence="16">DRR0105</strain>
    </source>
</reference>
<feature type="compositionally biased region" description="Pro residues" evidence="15">
    <location>
        <begin position="403"/>
        <end position="421"/>
    </location>
</feature>
<comment type="similarity">
    <text evidence="7">Belongs to the shootin family.</text>
</comment>
<gene>
    <name evidence="16" type="ORF">NXF25_011551</name>
</gene>
<organism evidence="16 17">
    <name type="scientific">Crotalus adamanteus</name>
    <name type="common">Eastern diamondback rattlesnake</name>
    <dbReference type="NCBI Taxonomy" id="8729"/>
    <lineage>
        <taxon>Eukaryota</taxon>
        <taxon>Metazoa</taxon>
        <taxon>Chordata</taxon>
        <taxon>Craniata</taxon>
        <taxon>Vertebrata</taxon>
        <taxon>Euteleostomi</taxon>
        <taxon>Lepidosauria</taxon>
        <taxon>Squamata</taxon>
        <taxon>Bifurcata</taxon>
        <taxon>Unidentata</taxon>
        <taxon>Episquamata</taxon>
        <taxon>Toxicofera</taxon>
        <taxon>Serpentes</taxon>
        <taxon>Colubroidea</taxon>
        <taxon>Viperidae</taxon>
        <taxon>Crotalinae</taxon>
        <taxon>Crotalus</taxon>
    </lineage>
</organism>
<evidence type="ECO:0000256" key="13">
    <source>
        <dbReference type="ARBA" id="ARBA00023273"/>
    </source>
</evidence>
<comment type="subcellular location">
    <subcellularLocation>
        <location evidence="4">Cell projection</location>
        <location evidence="4">Axon</location>
    </subcellularLocation>
    <subcellularLocation>
        <location evidence="3">Cell projection</location>
        <location evidence="3">Filopodium</location>
    </subcellularLocation>
    <subcellularLocation>
        <location evidence="6">Cell projection</location>
        <location evidence="6">Growth cone</location>
    </subcellularLocation>
    <subcellularLocation>
        <location evidence="5">Cell projection</location>
        <location evidence="5">Lamellipodium</location>
    </subcellularLocation>
    <subcellularLocation>
        <location evidence="1">Cytoplasm</location>
        <location evidence="1">Cytoskeleton</location>
    </subcellularLocation>
    <subcellularLocation>
        <location evidence="2">Perikaryon</location>
    </subcellularLocation>
</comment>
<evidence type="ECO:0000256" key="8">
    <source>
        <dbReference type="ARBA" id="ARBA00017666"/>
    </source>
</evidence>
<keyword evidence="13" id="KW-0966">Cell projection</keyword>
<feature type="region of interest" description="Disordered" evidence="15">
    <location>
        <begin position="39"/>
        <end position="60"/>
    </location>
</feature>
<feature type="compositionally biased region" description="Basic and acidic residues" evidence="15">
    <location>
        <begin position="392"/>
        <end position="401"/>
    </location>
</feature>